<reference evidence="5" key="1">
    <citation type="submission" date="2016-11" db="EMBL/GenBank/DDBJ databases">
        <authorList>
            <person name="Varghese N."/>
            <person name="Submissions S."/>
        </authorList>
    </citation>
    <scope>NUCLEOTIDE SEQUENCE [LARGE SCALE GENOMIC DNA]</scope>
    <source>
        <strain evidence="5">DSM 26349</strain>
    </source>
</reference>
<feature type="domain" description="S1 motif" evidence="3">
    <location>
        <begin position="642"/>
        <end position="711"/>
    </location>
</feature>
<dbReference type="InterPro" id="IPR037027">
    <property type="entry name" value="YqgF/RNaseH-like_dom_sf"/>
</dbReference>
<organism evidence="4 5">
    <name type="scientific">Aequorivita viscosa</name>
    <dbReference type="NCBI Taxonomy" id="797419"/>
    <lineage>
        <taxon>Bacteria</taxon>
        <taxon>Pseudomonadati</taxon>
        <taxon>Bacteroidota</taxon>
        <taxon>Flavobacteriia</taxon>
        <taxon>Flavobacteriales</taxon>
        <taxon>Flavobacteriaceae</taxon>
        <taxon>Aequorivita</taxon>
    </lineage>
</organism>
<dbReference type="Pfam" id="PF22706">
    <property type="entry name" value="Tex_central_region"/>
    <property type="match status" value="1"/>
</dbReference>
<dbReference type="InterPro" id="IPR023323">
    <property type="entry name" value="Tex-like_dom_sf"/>
</dbReference>
<accession>A0A1M6IA57</accession>
<dbReference type="PANTHER" id="PTHR10724:SF10">
    <property type="entry name" value="S1 RNA-BINDING DOMAIN-CONTAINING PROTEIN 1"/>
    <property type="match status" value="1"/>
</dbReference>
<dbReference type="GO" id="GO:0003729">
    <property type="term" value="F:mRNA binding"/>
    <property type="evidence" value="ECO:0007669"/>
    <property type="project" value="TreeGrafter"/>
</dbReference>
<keyword evidence="1" id="KW-0227">DNA damage</keyword>
<dbReference type="EMBL" id="FQYV01000013">
    <property type="protein sequence ID" value="SHJ31285.1"/>
    <property type="molecule type" value="Genomic_DNA"/>
</dbReference>
<gene>
    <name evidence="4" type="ORF">SAMN04487908_11376</name>
</gene>
<dbReference type="InterPro" id="IPR010994">
    <property type="entry name" value="RuvA_2-like"/>
</dbReference>
<dbReference type="InterPro" id="IPR050437">
    <property type="entry name" value="Ribos_protein_bS1-like"/>
</dbReference>
<dbReference type="Gene3D" id="1.10.150.310">
    <property type="entry name" value="Tex RuvX-like domain-like"/>
    <property type="match status" value="1"/>
</dbReference>
<dbReference type="FunFam" id="3.30.420.140:FF:000001">
    <property type="entry name" value="RNA-binding transcriptional accessory protein"/>
    <property type="match status" value="1"/>
</dbReference>
<dbReference type="SMART" id="SM00316">
    <property type="entry name" value="S1"/>
    <property type="match status" value="1"/>
</dbReference>
<dbReference type="SUPFAM" id="SSF53098">
    <property type="entry name" value="Ribonuclease H-like"/>
    <property type="match status" value="1"/>
</dbReference>
<dbReference type="SMART" id="SM00278">
    <property type="entry name" value="HhH1"/>
    <property type="match status" value="3"/>
</dbReference>
<dbReference type="Proteomes" id="UP000184172">
    <property type="component" value="Unassembled WGS sequence"/>
</dbReference>
<dbReference type="GO" id="GO:0005737">
    <property type="term" value="C:cytoplasm"/>
    <property type="evidence" value="ECO:0007669"/>
    <property type="project" value="UniProtKB-ARBA"/>
</dbReference>
<dbReference type="GO" id="GO:0003735">
    <property type="term" value="F:structural constituent of ribosome"/>
    <property type="evidence" value="ECO:0007669"/>
    <property type="project" value="TreeGrafter"/>
</dbReference>
<dbReference type="InterPro" id="IPR003583">
    <property type="entry name" value="Hlx-hairpin-Hlx_DNA-bd_motif"/>
</dbReference>
<dbReference type="GO" id="GO:0006412">
    <property type="term" value="P:translation"/>
    <property type="evidence" value="ECO:0007669"/>
    <property type="project" value="TreeGrafter"/>
</dbReference>
<protein>
    <recommendedName>
        <fullName evidence="3">S1 motif domain-containing protein</fullName>
    </recommendedName>
</protein>
<dbReference type="Gene3D" id="2.40.50.140">
    <property type="entry name" value="Nucleic acid-binding proteins"/>
    <property type="match status" value="1"/>
</dbReference>
<dbReference type="InterPro" id="IPR012337">
    <property type="entry name" value="RNaseH-like_sf"/>
</dbReference>
<dbReference type="GO" id="GO:0003677">
    <property type="term" value="F:DNA binding"/>
    <property type="evidence" value="ECO:0007669"/>
    <property type="project" value="InterPro"/>
</dbReference>
<dbReference type="SUPFAM" id="SSF50249">
    <property type="entry name" value="Nucleic acid-binding proteins"/>
    <property type="match status" value="1"/>
</dbReference>
<dbReference type="FunFam" id="1.10.10.650:FF:000001">
    <property type="entry name" value="S1 RNA-binding domain 1"/>
    <property type="match status" value="1"/>
</dbReference>
<dbReference type="InterPro" id="IPR006641">
    <property type="entry name" value="YqgF/RNaseH-like_dom"/>
</dbReference>
<dbReference type="AlphaFoldDB" id="A0A1M6IA57"/>
<dbReference type="STRING" id="797419.SAMN05216556_1141"/>
<dbReference type="Pfam" id="PF17674">
    <property type="entry name" value="HHH_9"/>
    <property type="match status" value="1"/>
</dbReference>
<dbReference type="Pfam" id="PF00575">
    <property type="entry name" value="S1"/>
    <property type="match status" value="1"/>
</dbReference>
<dbReference type="InterPro" id="IPR003029">
    <property type="entry name" value="S1_domain"/>
</dbReference>
<keyword evidence="2" id="KW-0234">DNA repair</keyword>
<dbReference type="InterPro" id="IPR012340">
    <property type="entry name" value="NA-bd_OB-fold"/>
</dbReference>
<dbReference type="OrthoDB" id="9804714at2"/>
<name>A0A1M6IA57_9FLAO</name>
<dbReference type="InterPro" id="IPR041692">
    <property type="entry name" value="HHH_9"/>
</dbReference>
<dbReference type="Gene3D" id="1.10.3500.10">
    <property type="entry name" value="Tex N-terminal region-like"/>
    <property type="match status" value="1"/>
</dbReference>
<dbReference type="RefSeq" id="WP_073218479.1">
    <property type="nucleotide sequence ID" value="NZ_FNNS01000014.1"/>
</dbReference>
<sequence>MTAILNFITSQTQLPKKNVENTIKLLNEDCTIPFISRYRKELTGNLDEVQIGDIVKFKEQFEVLEKRKIAILKSLEEQEVLSAELQKKIEETTDLIALEDLYLPYKKKRKTKADTARENGLEPLAKIIMSQSRNLRSSDISSLASKYVKGEVNSEEEALEGARHIIAEWINERTDIRNTLRRELERSAVIATKVVKKMEDDEMAQKFRDYFEWNEPLNRIPSHRLLAILRATSEGFIRQKVEIDDEKAIYKIENRVIKSNDAASKQIKLAIEDSYKRLLFPALSNEALSAVKEIADETAINVFAKNLKQLLLGSPLGEKRVLAIDPGFRTGCKVVCLDAQGGLQHNETIYPHAPKNDTKGAMKKISSLADAHKIEAIAIGNGTASRETEQFIKRIHFKNPIQVFVVSEAGASIYSASKIARDEFPNYDVTVRGAVSIGRRLQDPLAELVKIDAKSIGVGQYQHDVDQTKLKSSLDTTVELCVNSVGVNINTASVPLLSYVSGIGPKLAENIVNYREENGPFTSRKEIMKVPRLGGKAYEQAAGFLRIKNGKNPLDDSSVHPESYSVVSKMAKNVNVNVSELIGNKTLLQKINLENYITERVGLPTLKDIIKELKKPGLDIREEAKVFTFNQNIKNITDLQEGQLLPGIVNNITNFGCFVDIGIKESGLIHVSNLSDSFVKDVNEHVHLHQQIIVKVLDVDVDRKRIQLKLHQLQGK</sequence>
<dbReference type="FunFam" id="2.40.50.140:FF:000051">
    <property type="entry name" value="RNA-binding transcriptional accessory protein"/>
    <property type="match status" value="1"/>
</dbReference>
<dbReference type="CDD" id="cd05685">
    <property type="entry name" value="S1_Tex"/>
    <property type="match status" value="1"/>
</dbReference>
<proteinExistence type="predicted"/>
<evidence type="ECO:0000313" key="5">
    <source>
        <dbReference type="Proteomes" id="UP000184172"/>
    </source>
</evidence>
<dbReference type="InterPro" id="IPR018974">
    <property type="entry name" value="Tex-like_N"/>
</dbReference>
<dbReference type="Pfam" id="PF12836">
    <property type="entry name" value="HHH_3"/>
    <property type="match status" value="1"/>
</dbReference>
<evidence type="ECO:0000313" key="4">
    <source>
        <dbReference type="EMBL" id="SHJ31285.1"/>
    </source>
</evidence>
<dbReference type="SMART" id="SM00732">
    <property type="entry name" value="YqgFc"/>
    <property type="match status" value="1"/>
</dbReference>
<dbReference type="SUPFAM" id="SSF47781">
    <property type="entry name" value="RuvA domain 2-like"/>
    <property type="match status" value="2"/>
</dbReference>
<dbReference type="GO" id="GO:0006281">
    <property type="term" value="P:DNA repair"/>
    <property type="evidence" value="ECO:0007669"/>
    <property type="project" value="UniProtKB-KW"/>
</dbReference>
<evidence type="ECO:0000256" key="2">
    <source>
        <dbReference type="ARBA" id="ARBA00023204"/>
    </source>
</evidence>
<dbReference type="InterPro" id="IPR023319">
    <property type="entry name" value="Tex-like_HTH_dom_sf"/>
</dbReference>
<dbReference type="FunFam" id="1.10.150.310:FF:000001">
    <property type="entry name" value="RNA-binding transcriptional accessory protein"/>
    <property type="match status" value="1"/>
</dbReference>
<dbReference type="InterPro" id="IPR032639">
    <property type="entry name" value="Tex_YqgF"/>
</dbReference>
<dbReference type="Pfam" id="PF16921">
    <property type="entry name" value="Tex_YqgF"/>
    <property type="match status" value="1"/>
</dbReference>
<dbReference type="PROSITE" id="PS50126">
    <property type="entry name" value="S1"/>
    <property type="match status" value="1"/>
</dbReference>
<evidence type="ECO:0000259" key="3">
    <source>
        <dbReference type="PROSITE" id="PS50126"/>
    </source>
</evidence>
<dbReference type="InterPro" id="IPR055179">
    <property type="entry name" value="Tex-like_central_region"/>
</dbReference>
<dbReference type="Gene3D" id="1.10.10.650">
    <property type="entry name" value="RuvA domain 2-like"/>
    <property type="match status" value="1"/>
</dbReference>
<dbReference type="InterPro" id="IPR044146">
    <property type="entry name" value="S1_Tex"/>
</dbReference>
<evidence type="ECO:0000256" key="1">
    <source>
        <dbReference type="ARBA" id="ARBA00022763"/>
    </source>
</evidence>
<dbReference type="Gene3D" id="3.30.420.140">
    <property type="entry name" value="YqgF/RNase H-like domain"/>
    <property type="match status" value="1"/>
</dbReference>
<dbReference type="Pfam" id="PF09371">
    <property type="entry name" value="Tex_N"/>
    <property type="match status" value="1"/>
</dbReference>
<dbReference type="SUPFAM" id="SSF158832">
    <property type="entry name" value="Tex N-terminal region-like"/>
    <property type="match status" value="1"/>
</dbReference>
<keyword evidence="5" id="KW-1185">Reference proteome</keyword>
<dbReference type="PANTHER" id="PTHR10724">
    <property type="entry name" value="30S RIBOSOMAL PROTEIN S1"/>
    <property type="match status" value="1"/>
</dbReference>